<sequence length="157" mass="17003">MMSGFSLAILAGVLISLQSVFNTKVNENVGQWLTTACVLGIGLISSIVFYIITENSISIKVYTTNYLFYVSGLFGIGLIICIMIAIKNLGPAYTVLISLITQLVVALSIDTFGLFGMESVPLQINKLVGIGLLIFGVGIFKNIFSNKRAIRITEDEI</sequence>
<evidence type="ECO:0000313" key="3">
    <source>
        <dbReference type="Proteomes" id="UP000001363"/>
    </source>
</evidence>
<dbReference type="EMBL" id="CP001283">
    <property type="protein sequence ID" value="ACK88501.1"/>
    <property type="molecule type" value="Genomic_DNA"/>
</dbReference>
<keyword evidence="1" id="KW-0812">Transmembrane</keyword>
<accession>B7JNM2</accession>
<protein>
    <submittedName>
        <fullName evidence="2">Hypothetical Membrane Spanning Protein</fullName>
    </submittedName>
</protein>
<dbReference type="AlphaFoldDB" id="B7JNM2"/>
<feature type="transmembrane region" description="Helical" evidence="1">
    <location>
        <begin position="65"/>
        <end position="86"/>
    </location>
</feature>
<keyword evidence="1" id="KW-1133">Transmembrane helix</keyword>
<dbReference type="PANTHER" id="PTHR34821">
    <property type="entry name" value="INNER MEMBRANE PROTEIN YDCZ"/>
    <property type="match status" value="1"/>
</dbReference>
<evidence type="ECO:0000256" key="1">
    <source>
        <dbReference type="SAM" id="Phobius"/>
    </source>
</evidence>
<dbReference type="PANTHER" id="PTHR34821:SF3">
    <property type="entry name" value="MEMBRANE PROTEIN"/>
    <property type="match status" value="1"/>
</dbReference>
<feature type="transmembrane region" description="Helical" evidence="1">
    <location>
        <begin position="32"/>
        <end position="53"/>
    </location>
</feature>
<dbReference type="GO" id="GO:0005886">
    <property type="term" value="C:plasma membrane"/>
    <property type="evidence" value="ECO:0007669"/>
    <property type="project" value="TreeGrafter"/>
</dbReference>
<dbReference type="InterPro" id="IPR006750">
    <property type="entry name" value="YdcZ"/>
</dbReference>
<evidence type="ECO:0000313" key="2">
    <source>
        <dbReference type="EMBL" id="ACK88501.1"/>
    </source>
</evidence>
<keyword evidence="1" id="KW-0472">Membrane</keyword>
<dbReference type="KEGG" id="bcu:BCAH820_2420"/>
<feature type="transmembrane region" description="Helical" evidence="1">
    <location>
        <begin position="127"/>
        <end position="144"/>
    </location>
</feature>
<dbReference type="Pfam" id="PF04657">
    <property type="entry name" value="DMT_YdcZ"/>
    <property type="match status" value="1"/>
</dbReference>
<organism evidence="2 3">
    <name type="scientific">Bacillus cereus (strain AH820)</name>
    <dbReference type="NCBI Taxonomy" id="405535"/>
    <lineage>
        <taxon>Bacteria</taxon>
        <taxon>Bacillati</taxon>
        <taxon>Bacillota</taxon>
        <taxon>Bacilli</taxon>
        <taxon>Bacillales</taxon>
        <taxon>Bacillaceae</taxon>
        <taxon>Bacillus</taxon>
        <taxon>Bacillus cereus group</taxon>
    </lineage>
</organism>
<dbReference type="HOGENOM" id="CLU_068878_4_0_9"/>
<proteinExistence type="predicted"/>
<gene>
    <name evidence="2" type="ordered locus">BCAH820_2420</name>
</gene>
<dbReference type="Proteomes" id="UP000001363">
    <property type="component" value="Chromosome"/>
</dbReference>
<feature type="transmembrane region" description="Helical" evidence="1">
    <location>
        <begin position="92"/>
        <end position="115"/>
    </location>
</feature>
<reference evidence="2 3" key="1">
    <citation type="submission" date="2008-10" db="EMBL/GenBank/DDBJ databases">
        <title>Genome sequence of Bacillus cereus AH820.</title>
        <authorList>
            <person name="Dodson R.J."/>
            <person name="Durkin A.S."/>
            <person name="Rosovitz M.J."/>
            <person name="Rasko D.A."/>
            <person name="Hoffmaster A."/>
            <person name="Ravel J."/>
            <person name="Sutton G."/>
        </authorList>
    </citation>
    <scope>NUCLEOTIDE SEQUENCE [LARGE SCALE GENOMIC DNA]</scope>
    <source>
        <strain evidence="2 3">AH820</strain>
    </source>
</reference>
<name>B7JNM2_BACC0</name>